<evidence type="ECO:0000256" key="6">
    <source>
        <dbReference type="ARBA" id="ARBA00022989"/>
    </source>
</evidence>
<dbReference type="Proteomes" id="UP000055854">
    <property type="component" value="Unassembled WGS sequence"/>
</dbReference>
<dbReference type="Pfam" id="PF00528">
    <property type="entry name" value="BPD_transp_1"/>
    <property type="match status" value="1"/>
</dbReference>
<keyword evidence="3 8" id="KW-0813">Transport</keyword>
<reference evidence="10 11" key="1">
    <citation type="submission" date="2015-11" db="EMBL/GenBank/DDBJ databases">
        <title>Long Read and Single Molecule DNA Sequencing Simplifies Genome Assembly and TAL Effector Gene Analysis of Xanthomonas translucens.</title>
        <authorList>
            <person name="Peng Z."/>
            <person name="Hu Y."/>
            <person name="Xie J."/>
            <person name="Potnis N."/>
            <person name="Akhunova A."/>
            <person name="Jones J."/>
            <person name="Liu Z."/>
            <person name="White F."/>
            <person name="Liu S."/>
        </authorList>
    </citation>
    <scope>NUCLEOTIDE SEQUENCE [LARGE SCALE GENOMIC DNA]</scope>
    <source>
        <strain evidence="10 11">B1</strain>
    </source>
</reference>
<proteinExistence type="inferred from homology"/>
<evidence type="ECO:0000256" key="5">
    <source>
        <dbReference type="ARBA" id="ARBA00022692"/>
    </source>
</evidence>
<dbReference type="InterPro" id="IPR051789">
    <property type="entry name" value="Bact_Polyamine_Transport"/>
</dbReference>
<dbReference type="RefSeq" id="WP_058359430.1">
    <property type="nucleotide sequence ID" value="NZ_CP090000.1"/>
</dbReference>
<keyword evidence="5 8" id="KW-0812">Transmembrane</keyword>
<dbReference type="PANTHER" id="PTHR43848:SF2">
    <property type="entry name" value="PUTRESCINE TRANSPORT SYSTEM PERMEASE PROTEIN POTI"/>
    <property type="match status" value="1"/>
</dbReference>
<dbReference type="InterPro" id="IPR035906">
    <property type="entry name" value="MetI-like_sf"/>
</dbReference>
<keyword evidence="7 8" id="KW-0472">Membrane</keyword>
<keyword evidence="4" id="KW-1003">Cell membrane</keyword>
<dbReference type="SUPFAM" id="SSF161098">
    <property type="entry name" value="MetI-like"/>
    <property type="match status" value="1"/>
</dbReference>
<feature type="transmembrane region" description="Helical" evidence="8">
    <location>
        <begin position="185"/>
        <end position="205"/>
    </location>
</feature>
<comment type="caution">
    <text evidence="10">The sequence shown here is derived from an EMBL/GenBank/DDBJ whole genome shotgun (WGS) entry which is preliminary data.</text>
</comment>
<dbReference type="Gene3D" id="1.10.3720.10">
    <property type="entry name" value="MetI-like"/>
    <property type="match status" value="1"/>
</dbReference>
<dbReference type="GO" id="GO:0055085">
    <property type="term" value="P:transmembrane transport"/>
    <property type="evidence" value="ECO:0007669"/>
    <property type="project" value="InterPro"/>
</dbReference>
<evidence type="ECO:0000256" key="3">
    <source>
        <dbReference type="ARBA" id="ARBA00022448"/>
    </source>
</evidence>
<dbReference type="CDD" id="cd06261">
    <property type="entry name" value="TM_PBP2"/>
    <property type="match status" value="1"/>
</dbReference>
<dbReference type="AlphaFoldDB" id="A0A125PVH9"/>
<feature type="transmembrane region" description="Helical" evidence="8">
    <location>
        <begin position="12"/>
        <end position="37"/>
    </location>
</feature>
<dbReference type="EMBL" id="LNTA01000257">
    <property type="protein sequence ID" value="KWV11811.1"/>
    <property type="molecule type" value="Genomic_DNA"/>
</dbReference>
<feature type="transmembrane region" description="Helical" evidence="8">
    <location>
        <begin position="73"/>
        <end position="91"/>
    </location>
</feature>
<feature type="domain" description="ABC transmembrane type-1" evidence="9">
    <location>
        <begin position="67"/>
        <end position="261"/>
    </location>
</feature>
<evidence type="ECO:0000256" key="4">
    <source>
        <dbReference type="ARBA" id="ARBA00022475"/>
    </source>
</evidence>
<organism evidence="10 11">
    <name type="scientific">Xanthomonas campestris pv. translucens</name>
    <dbReference type="NCBI Taxonomy" id="343"/>
    <lineage>
        <taxon>Bacteria</taxon>
        <taxon>Pseudomonadati</taxon>
        <taxon>Pseudomonadota</taxon>
        <taxon>Gammaproteobacteria</taxon>
        <taxon>Lysobacterales</taxon>
        <taxon>Lysobacteraceae</taxon>
        <taxon>Xanthomonas</taxon>
        <taxon>Xanthomonas translucens group</taxon>
    </lineage>
</organism>
<evidence type="ECO:0000313" key="10">
    <source>
        <dbReference type="EMBL" id="KWV11811.1"/>
    </source>
</evidence>
<protein>
    <submittedName>
        <fullName evidence="10">Spermidine/putrescine ABC transporter permease</fullName>
    </submittedName>
</protein>
<dbReference type="InterPro" id="IPR000515">
    <property type="entry name" value="MetI-like"/>
</dbReference>
<evidence type="ECO:0000313" key="11">
    <source>
        <dbReference type="Proteomes" id="UP000055854"/>
    </source>
</evidence>
<evidence type="ECO:0000256" key="8">
    <source>
        <dbReference type="RuleBase" id="RU363032"/>
    </source>
</evidence>
<feature type="transmembrane region" description="Helical" evidence="8">
    <location>
        <begin position="142"/>
        <end position="164"/>
    </location>
</feature>
<gene>
    <name evidence="10" type="ORF">ATB53_18715</name>
</gene>
<accession>A0A125PVH9</accession>
<evidence type="ECO:0000256" key="1">
    <source>
        <dbReference type="ARBA" id="ARBA00004651"/>
    </source>
</evidence>
<dbReference type="OrthoDB" id="9782004at2"/>
<sequence>MSGAGALRGGRVLRWTVLTGGFAFLYLPILLLMVYSFNASRLATVWAGFSTKWYGELLRDRQILQAAWISLKVAFWTATASMVIGTLAAMVMTRFRRFPSKSLFGALVTAPLVMPEVIIGLSIMMMLVSMGGLIGIPPKGVTAIWAAHVTFTLSFVTVVVSSRLQELDRSLEEAAMDLGANRLKVFFLITLPIIAPALVSGWLLAFTLSLDDVVIANFVAGPNSTTLPMTVFSSVRMGLKPKINALATLMVLAVSIAAFVGWWLMARSEKRRQRDIQLALQQGG</sequence>
<name>A0A125PVH9_XANCT</name>
<dbReference type="PANTHER" id="PTHR43848">
    <property type="entry name" value="PUTRESCINE TRANSPORT SYSTEM PERMEASE PROTEIN POTI"/>
    <property type="match status" value="1"/>
</dbReference>
<keyword evidence="6 8" id="KW-1133">Transmembrane helix</keyword>
<comment type="similarity">
    <text evidence="2">Belongs to the binding-protein-dependent transport system permease family. CysTW subfamily.</text>
</comment>
<comment type="subcellular location">
    <subcellularLocation>
        <location evidence="1 8">Cell membrane</location>
        <topology evidence="1 8">Multi-pass membrane protein</topology>
    </subcellularLocation>
</comment>
<dbReference type="PROSITE" id="PS50928">
    <property type="entry name" value="ABC_TM1"/>
    <property type="match status" value="1"/>
</dbReference>
<evidence type="ECO:0000256" key="2">
    <source>
        <dbReference type="ARBA" id="ARBA00007069"/>
    </source>
</evidence>
<feature type="transmembrane region" description="Helical" evidence="8">
    <location>
        <begin position="243"/>
        <end position="264"/>
    </location>
</feature>
<dbReference type="GO" id="GO:0005886">
    <property type="term" value="C:plasma membrane"/>
    <property type="evidence" value="ECO:0007669"/>
    <property type="project" value="UniProtKB-SubCell"/>
</dbReference>
<evidence type="ECO:0000256" key="7">
    <source>
        <dbReference type="ARBA" id="ARBA00023136"/>
    </source>
</evidence>
<evidence type="ECO:0000259" key="9">
    <source>
        <dbReference type="PROSITE" id="PS50928"/>
    </source>
</evidence>
<feature type="transmembrane region" description="Helical" evidence="8">
    <location>
        <begin position="103"/>
        <end position="136"/>
    </location>
</feature>